<sequence length="781" mass="85229">MKRAIKKVAVLGSGIMGSRIACHFANIGVEVLLLDLTPETADKALETAVKSKPSPLYTSAALRLIRTGGFEDDLPAIASADWILEAVVENLEVKRELLEKVAGYRAAGSLVTSNTSGIPLHLLAEGMPEDLQANFCGSHFFNPPRYLPLLEVIPAPRTSPEAVDFLLDYGDRYLGKTTVLCKDTPAFIANRVGVYSISQLFHYVAEKGLSVEEVDKYTGPVLGRPKSATFRTADVVGLDTLARVARGLYEHCPEDEERELFRLPAFVEKMLANNRLGAKTGEGFYKKVKKEDGSTEILSLRLDSLEYGPQAKVASPALDAARSLDSLEERLKFFATGTGEPAGLFRANSFGLFSYCSRRIPEIADELYRIDDAMRAGFGWEKGPFELWDLLGVAGTLEAMEKAGNQAAAWVKEMLAAGCSSFYRLKEGRKEYYDLSSKAYREVPGSGSYLSPGLLKRQGTVWKNAGVTLADMGEGILNCEFHTKMNTMGSEVIEGLNKAIAIAEKDFRGMVIANEGQDFSAGANLALVLMYAAEQEWEEIDLLVRAFQDTMMRMRYSAVPVVAAPHNRALGGGCELCLHADHVHAHAELYMGLVEFGVGIIPAGGGTKEFARRAAEERVAGGIDDLEILKNRYMTIAMAKVSTSAAEAFELGYLDRGSASVSINRKRQLSAAKKKAIEIARGGYVQPVPRNDIRVLGRQGLGMFTVGGSNMFSGNYISAHDRKISEKLAWVICGGDLSAPAEVSERYLLDLEREAFLSLCGERKTLERMQSILSGGKVLRN</sequence>
<evidence type="ECO:0000256" key="2">
    <source>
        <dbReference type="ARBA" id="ARBA00022832"/>
    </source>
</evidence>
<name>A0A4R3KR30_9SPHI</name>
<comment type="pathway">
    <text evidence="1">Lipid metabolism; fatty acid beta-oxidation.</text>
</comment>
<dbReference type="UniPathway" id="UPA00659"/>
<dbReference type="PANTHER" id="PTHR48075">
    <property type="entry name" value="3-HYDROXYACYL-COA DEHYDROGENASE FAMILY PROTEIN"/>
    <property type="match status" value="1"/>
</dbReference>
<dbReference type="RefSeq" id="WP_132129375.1">
    <property type="nucleotide sequence ID" value="NZ_SMAD01000006.1"/>
</dbReference>
<keyword evidence="6" id="KW-0443">Lipid metabolism</keyword>
<comment type="catalytic activity">
    <reaction evidence="7">
        <text>a (3S)-3-hydroxyacyl-CoA + NAD(+) = a 3-oxoacyl-CoA + NADH + H(+)</text>
        <dbReference type="Rhea" id="RHEA:22432"/>
        <dbReference type="ChEBI" id="CHEBI:15378"/>
        <dbReference type="ChEBI" id="CHEBI:57318"/>
        <dbReference type="ChEBI" id="CHEBI:57540"/>
        <dbReference type="ChEBI" id="CHEBI:57945"/>
        <dbReference type="ChEBI" id="CHEBI:90726"/>
        <dbReference type="EC" id="1.1.1.35"/>
    </reaction>
</comment>
<dbReference type="Gene3D" id="3.40.50.720">
    <property type="entry name" value="NAD(P)-binding Rossmann-like Domain"/>
    <property type="match status" value="1"/>
</dbReference>
<dbReference type="InterPro" id="IPR006108">
    <property type="entry name" value="3HC_DH_C"/>
</dbReference>
<feature type="domain" description="3-hydroxyacyl-CoA dehydrogenase NAD binding" evidence="9">
    <location>
        <begin position="7"/>
        <end position="184"/>
    </location>
</feature>
<dbReference type="GO" id="GO:0070403">
    <property type="term" value="F:NAD+ binding"/>
    <property type="evidence" value="ECO:0007669"/>
    <property type="project" value="InterPro"/>
</dbReference>
<evidence type="ECO:0000256" key="3">
    <source>
        <dbReference type="ARBA" id="ARBA00022963"/>
    </source>
</evidence>
<evidence type="ECO:0000259" key="9">
    <source>
        <dbReference type="Pfam" id="PF02737"/>
    </source>
</evidence>
<accession>A0A4R3KR30</accession>
<dbReference type="OrthoDB" id="9771883at2"/>
<dbReference type="InterPro" id="IPR008927">
    <property type="entry name" value="6-PGluconate_DH-like_C_sf"/>
</dbReference>
<evidence type="ECO:0000256" key="6">
    <source>
        <dbReference type="ARBA" id="ARBA00023098"/>
    </source>
</evidence>
<evidence type="ECO:0000259" key="8">
    <source>
        <dbReference type="Pfam" id="PF00725"/>
    </source>
</evidence>
<gene>
    <name evidence="10" type="ORF">EDD80_106124</name>
</gene>
<feature type="domain" description="3-hydroxyacyl-CoA dehydrogenase C-terminal" evidence="8">
    <location>
        <begin position="187"/>
        <end position="286"/>
    </location>
</feature>
<proteinExistence type="predicted"/>
<dbReference type="GO" id="GO:0006635">
    <property type="term" value="P:fatty acid beta-oxidation"/>
    <property type="evidence" value="ECO:0007669"/>
    <property type="project" value="UniProtKB-UniPathway"/>
</dbReference>
<dbReference type="InterPro" id="IPR001753">
    <property type="entry name" value="Enoyl-CoA_hydra/iso"/>
</dbReference>
<reference evidence="10 11" key="1">
    <citation type="submission" date="2019-03" db="EMBL/GenBank/DDBJ databases">
        <title>Genomic Encyclopedia of Type Strains, Phase IV (KMG-IV): sequencing the most valuable type-strain genomes for metagenomic binning, comparative biology and taxonomic classification.</title>
        <authorList>
            <person name="Goeker M."/>
        </authorList>
    </citation>
    <scope>NUCLEOTIDE SEQUENCE [LARGE SCALE GENOMIC DNA]</scope>
    <source>
        <strain evidence="10 11">DSM 21100</strain>
    </source>
</reference>
<dbReference type="CDD" id="cd06558">
    <property type="entry name" value="crotonase-like"/>
    <property type="match status" value="1"/>
</dbReference>
<protein>
    <submittedName>
        <fullName evidence="10">3-hydroxyacyl-CoA dehydrogenase</fullName>
    </submittedName>
</protein>
<evidence type="ECO:0000256" key="1">
    <source>
        <dbReference type="ARBA" id="ARBA00005005"/>
    </source>
</evidence>
<evidence type="ECO:0000256" key="5">
    <source>
        <dbReference type="ARBA" id="ARBA00023027"/>
    </source>
</evidence>
<dbReference type="Pfam" id="PF02737">
    <property type="entry name" value="3HCDH_N"/>
    <property type="match status" value="1"/>
</dbReference>
<dbReference type="SUPFAM" id="SSF51735">
    <property type="entry name" value="NAD(P)-binding Rossmann-fold domains"/>
    <property type="match status" value="1"/>
</dbReference>
<keyword evidence="3" id="KW-0442">Lipid degradation</keyword>
<dbReference type="PANTHER" id="PTHR48075:SF7">
    <property type="entry name" value="3-HYDROXYACYL-COA DEHYDROGENASE-RELATED"/>
    <property type="match status" value="1"/>
</dbReference>
<dbReference type="Proteomes" id="UP000295807">
    <property type="component" value="Unassembled WGS sequence"/>
</dbReference>
<dbReference type="GO" id="GO:0003857">
    <property type="term" value="F:(3S)-3-hydroxyacyl-CoA dehydrogenase (NAD+) activity"/>
    <property type="evidence" value="ECO:0007669"/>
    <property type="project" value="UniProtKB-EC"/>
</dbReference>
<dbReference type="EMBL" id="SMAD01000006">
    <property type="protein sequence ID" value="TCS86813.1"/>
    <property type="molecule type" value="Genomic_DNA"/>
</dbReference>
<dbReference type="InterPro" id="IPR029045">
    <property type="entry name" value="ClpP/crotonase-like_dom_sf"/>
</dbReference>
<keyword evidence="11" id="KW-1185">Reference proteome</keyword>
<dbReference type="SUPFAM" id="SSF52096">
    <property type="entry name" value="ClpP/crotonase"/>
    <property type="match status" value="1"/>
</dbReference>
<dbReference type="Pfam" id="PF00378">
    <property type="entry name" value="ECH_1"/>
    <property type="match status" value="1"/>
</dbReference>
<evidence type="ECO:0000313" key="10">
    <source>
        <dbReference type="EMBL" id="TCS86813.1"/>
    </source>
</evidence>
<dbReference type="Gene3D" id="3.90.226.10">
    <property type="entry name" value="2-enoyl-CoA Hydratase, Chain A, domain 1"/>
    <property type="match status" value="1"/>
</dbReference>
<feature type="domain" description="3-hydroxyacyl-CoA dehydrogenase C-terminal" evidence="8">
    <location>
        <begin position="368"/>
        <end position="418"/>
    </location>
</feature>
<dbReference type="InterPro" id="IPR006176">
    <property type="entry name" value="3-OHacyl-CoA_DH_NAD-bd"/>
</dbReference>
<dbReference type="Gene3D" id="1.10.1040.50">
    <property type="match status" value="1"/>
</dbReference>
<evidence type="ECO:0000256" key="7">
    <source>
        <dbReference type="ARBA" id="ARBA00049556"/>
    </source>
</evidence>
<evidence type="ECO:0000256" key="4">
    <source>
        <dbReference type="ARBA" id="ARBA00023002"/>
    </source>
</evidence>
<dbReference type="AlphaFoldDB" id="A0A4R3KR30"/>
<comment type="caution">
    <text evidence="10">The sequence shown here is derived from an EMBL/GenBank/DDBJ whole genome shotgun (WGS) entry which is preliminary data.</text>
</comment>
<dbReference type="SUPFAM" id="SSF48179">
    <property type="entry name" value="6-phosphogluconate dehydrogenase C-terminal domain-like"/>
    <property type="match status" value="2"/>
</dbReference>
<keyword evidence="2" id="KW-0276">Fatty acid metabolism</keyword>
<keyword evidence="4" id="KW-0560">Oxidoreductase</keyword>
<dbReference type="Pfam" id="PF00725">
    <property type="entry name" value="3HCDH"/>
    <property type="match status" value="2"/>
</dbReference>
<dbReference type="InterPro" id="IPR036291">
    <property type="entry name" value="NAD(P)-bd_dom_sf"/>
</dbReference>
<keyword evidence="5" id="KW-0520">NAD</keyword>
<evidence type="ECO:0000313" key="11">
    <source>
        <dbReference type="Proteomes" id="UP000295807"/>
    </source>
</evidence>
<organism evidence="10 11">
    <name type="scientific">Anseongella ginsenosidimutans</name>
    <dbReference type="NCBI Taxonomy" id="496056"/>
    <lineage>
        <taxon>Bacteria</taxon>
        <taxon>Pseudomonadati</taxon>
        <taxon>Bacteroidota</taxon>
        <taxon>Sphingobacteriia</taxon>
        <taxon>Sphingobacteriales</taxon>
        <taxon>Sphingobacteriaceae</taxon>
        <taxon>Anseongella</taxon>
    </lineage>
</organism>